<dbReference type="SUPFAM" id="SSF46785">
    <property type="entry name" value="Winged helix' DNA-binding domain"/>
    <property type="match status" value="1"/>
</dbReference>
<protein>
    <recommendedName>
        <fullName evidence="1">Anaphase-promoting complex subunit 2</fullName>
    </recommendedName>
</protein>
<dbReference type="GO" id="GO:0070979">
    <property type="term" value="P:protein K11-linked ubiquitination"/>
    <property type="evidence" value="ECO:0007669"/>
    <property type="project" value="TreeGrafter"/>
</dbReference>
<dbReference type="Pfam" id="PF26557">
    <property type="entry name" value="Cullin_AB"/>
    <property type="match status" value="1"/>
</dbReference>
<evidence type="ECO:0000313" key="10">
    <source>
        <dbReference type="Proteomes" id="UP001295423"/>
    </source>
</evidence>
<dbReference type="Gene3D" id="1.20.1310.10">
    <property type="entry name" value="Cullin Repeats"/>
    <property type="match status" value="1"/>
</dbReference>
<dbReference type="InterPro" id="IPR059120">
    <property type="entry name" value="Cullin-like_AB"/>
</dbReference>
<dbReference type="PANTHER" id="PTHR45957">
    <property type="entry name" value="ANAPHASE-PROMOTING COMPLEX SUBUNIT 2"/>
    <property type="match status" value="1"/>
</dbReference>
<dbReference type="Pfam" id="PF08672">
    <property type="entry name" value="ANAPC2"/>
    <property type="match status" value="1"/>
</dbReference>
<evidence type="ECO:0000256" key="2">
    <source>
        <dbReference type="ARBA" id="ARBA00022618"/>
    </source>
</evidence>
<comment type="caution">
    <text evidence="9">The sequence shown here is derived from an EMBL/GenBank/DDBJ whole genome shotgun (WGS) entry which is preliminary data.</text>
</comment>
<dbReference type="Gene3D" id="3.30.230.130">
    <property type="entry name" value="Cullin, Chain C, Domain 2"/>
    <property type="match status" value="1"/>
</dbReference>
<comment type="similarity">
    <text evidence="6">Belongs to the cullin family.</text>
</comment>
<keyword evidence="4" id="KW-0833">Ubl conjugation pathway</keyword>
<dbReference type="Proteomes" id="UP001295423">
    <property type="component" value="Unassembled WGS sequence"/>
</dbReference>
<feature type="domain" description="Cullin family profile" evidence="8">
    <location>
        <begin position="406"/>
        <end position="621"/>
    </location>
</feature>
<dbReference type="FunFam" id="1.10.10.10:FF:000331">
    <property type="entry name" value="Anaphase-promoting complex subunit 2"/>
    <property type="match status" value="1"/>
</dbReference>
<accession>A0AAD2FRH7</accession>
<dbReference type="InterPro" id="IPR016158">
    <property type="entry name" value="Cullin_homology"/>
</dbReference>
<dbReference type="GO" id="GO:0031625">
    <property type="term" value="F:ubiquitin protein ligase binding"/>
    <property type="evidence" value="ECO:0007669"/>
    <property type="project" value="InterPro"/>
</dbReference>
<evidence type="ECO:0000256" key="7">
    <source>
        <dbReference type="SAM" id="MobiDB-lite"/>
    </source>
</evidence>
<feature type="compositionally biased region" description="Acidic residues" evidence="7">
    <location>
        <begin position="120"/>
        <end position="136"/>
    </location>
</feature>
<name>A0AAD2FRH7_9STRA</name>
<keyword evidence="2" id="KW-0132">Cell division</keyword>
<feature type="region of interest" description="Disordered" evidence="7">
    <location>
        <begin position="349"/>
        <end position="387"/>
    </location>
</feature>
<dbReference type="InterPro" id="IPR036388">
    <property type="entry name" value="WH-like_DNA-bd_sf"/>
</dbReference>
<dbReference type="AlphaFoldDB" id="A0AAD2FRH7"/>
<evidence type="ECO:0000256" key="5">
    <source>
        <dbReference type="ARBA" id="ARBA00023306"/>
    </source>
</evidence>
<dbReference type="SUPFAM" id="SSF75632">
    <property type="entry name" value="Cullin homology domain"/>
    <property type="match status" value="1"/>
</dbReference>
<evidence type="ECO:0000259" key="8">
    <source>
        <dbReference type="PROSITE" id="PS50069"/>
    </source>
</evidence>
<dbReference type="EMBL" id="CAKOGP040001770">
    <property type="protein sequence ID" value="CAJ1950530.1"/>
    <property type="molecule type" value="Genomic_DNA"/>
</dbReference>
<feature type="compositionally biased region" description="Basic and acidic residues" evidence="7">
    <location>
        <begin position="349"/>
        <end position="359"/>
    </location>
</feature>
<dbReference type="InterPro" id="IPR014786">
    <property type="entry name" value="ANAPC2_C"/>
</dbReference>
<evidence type="ECO:0000313" key="9">
    <source>
        <dbReference type="EMBL" id="CAJ1950530.1"/>
    </source>
</evidence>
<dbReference type="GO" id="GO:0007091">
    <property type="term" value="P:metaphase/anaphase transition of mitotic cell cycle"/>
    <property type="evidence" value="ECO:0007669"/>
    <property type="project" value="TreeGrafter"/>
</dbReference>
<dbReference type="PROSITE" id="PS50069">
    <property type="entry name" value="CULLIN_2"/>
    <property type="match status" value="1"/>
</dbReference>
<evidence type="ECO:0000256" key="6">
    <source>
        <dbReference type="PROSITE-ProRule" id="PRU00330"/>
    </source>
</evidence>
<dbReference type="GO" id="GO:0005680">
    <property type="term" value="C:anaphase-promoting complex"/>
    <property type="evidence" value="ECO:0007669"/>
    <property type="project" value="TreeGrafter"/>
</dbReference>
<gene>
    <name evidence="9" type="ORF">CYCCA115_LOCUS12625</name>
</gene>
<evidence type="ECO:0000256" key="4">
    <source>
        <dbReference type="ARBA" id="ARBA00022786"/>
    </source>
</evidence>
<evidence type="ECO:0000256" key="3">
    <source>
        <dbReference type="ARBA" id="ARBA00022776"/>
    </source>
</evidence>
<dbReference type="GO" id="GO:0051301">
    <property type="term" value="P:cell division"/>
    <property type="evidence" value="ECO:0007669"/>
    <property type="project" value="UniProtKB-KW"/>
</dbReference>
<dbReference type="InterPro" id="IPR057975">
    <property type="entry name" value="TPR_ANAPC2"/>
</dbReference>
<feature type="region of interest" description="Disordered" evidence="7">
    <location>
        <begin position="115"/>
        <end position="136"/>
    </location>
</feature>
<sequence>MAQTLPMVSTEQRAHLGQLRIQAVQTRPSTVAAQEFFSGDRKSKSLPRRIRRLTHVLESWTAENGSPELVCSFSSDPRESRRQAMTAAVMACADASFLKSFQVLFRRSLYQRQQKYQQQQEEDEEEENDESSPDQEELTLFQDLRTLGWIRKGGMLQQPLGEALHQTIFKYVKTIISAEFEEENMFERVQGFKELALEPWLQDLVGPEALEQDDWSSRLSYSCAECFCLVRNEEIFDLVAEYPDSHPAVMELERVLDRTRMHPALGQALKESLIRRLNHPGANTSQIIDVYINTIKVLRVIDPSDRLLQVVTEPVRAYLRRRHNTVRCIITSLTDQEVGGDLYEELRRQDARPLEHVTAENESDDDEDDEPPDFDWQPPPPITKPKGTFFASTGVTKGGGGDILSMLVSIYGSKELFVNEYRLMLADKLLANLDFNTDKEVHTLELLKLRFGEVSMRNCEIMVKDTDDSKRIVSNIQNTLQSNDRAKAIADLASEEPPMRDPVDAEIVSHIFWPALKNEQFKHHPRLQADLDEFGAEYARLKNPRRLVWLNQLGTVQLELDVLEPQPDGTMAIETRDFSVAPLLATLIAHFEDKAEWTLEDLSNETGIPEQQVQKRMAYWVNNRVIKLVSGRDQVTYEVATTEHLLQIGNDQSAAFASIDDDDHGQGVSLAAQEEEDLEVYESYICGMLTNLGQLPLERIHNMLKMFVTGSDVKYNKTPQQLGMFLKHLCKQEKLECGPDGMYKLVKK</sequence>
<keyword evidence="3" id="KW-0498">Mitosis</keyword>
<reference evidence="9" key="1">
    <citation type="submission" date="2023-08" db="EMBL/GenBank/DDBJ databases">
        <authorList>
            <person name="Audoor S."/>
            <person name="Bilcke G."/>
        </authorList>
    </citation>
    <scope>NUCLEOTIDE SEQUENCE</scope>
</reference>
<evidence type="ECO:0000256" key="1">
    <source>
        <dbReference type="ARBA" id="ARBA00016068"/>
    </source>
</evidence>
<dbReference type="InterPro" id="IPR044554">
    <property type="entry name" value="ANAPC2"/>
</dbReference>
<dbReference type="GO" id="GO:0006511">
    <property type="term" value="P:ubiquitin-dependent protein catabolic process"/>
    <property type="evidence" value="ECO:0007669"/>
    <property type="project" value="InterPro"/>
</dbReference>
<proteinExistence type="inferred from homology"/>
<organism evidence="9 10">
    <name type="scientific">Cylindrotheca closterium</name>
    <dbReference type="NCBI Taxonomy" id="2856"/>
    <lineage>
        <taxon>Eukaryota</taxon>
        <taxon>Sar</taxon>
        <taxon>Stramenopiles</taxon>
        <taxon>Ochrophyta</taxon>
        <taxon>Bacillariophyta</taxon>
        <taxon>Bacillariophyceae</taxon>
        <taxon>Bacillariophycidae</taxon>
        <taxon>Bacillariales</taxon>
        <taxon>Bacillariaceae</taxon>
        <taxon>Cylindrotheca</taxon>
    </lineage>
</organism>
<dbReference type="PANTHER" id="PTHR45957:SF1">
    <property type="entry name" value="ANAPHASE-PROMOTING COMPLEX SUBUNIT 2"/>
    <property type="match status" value="1"/>
</dbReference>
<keyword evidence="10" id="KW-1185">Reference proteome</keyword>
<keyword evidence="5" id="KW-0131">Cell cycle</keyword>
<feature type="compositionally biased region" description="Acidic residues" evidence="7">
    <location>
        <begin position="361"/>
        <end position="373"/>
    </location>
</feature>
<dbReference type="Pfam" id="PF25773">
    <property type="entry name" value="TPR_ANAPC2"/>
    <property type="match status" value="1"/>
</dbReference>
<dbReference type="Gene3D" id="1.10.10.10">
    <property type="entry name" value="Winged helix-like DNA-binding domain superfamily/Winged helix DNA-binding domain"/>
    <property type="match status" value="1"/>
</dbReference>
<dbReference type="InterPro" id="IPR036390">
    <property type="entry name" value="WH_DNA-bd_sf"/>
</dbReference>
<dbReference type="SMART" id="SM01013">
    <property type="entry name" value="APC2"/>
    <property type="match status" value="1"/>
</dbReference>
<dbReference type="SMART" id="SM00182">
    <property type="entry name" value="CULLIN"/>
    <property type="match status" value="1"/>
</dbReference>
<dbReference type="InterPro" id="IPR036317">
    <property type="entry name" value="Cullin_homology_sf"/>
</dbReference>